<dbReference type="EMBL" id="CP003629">
    <property type="protein sequence ID" value="AFQ42814.1"/>
    <property type="molecule type" value="Genomic_DNA"/>
</dbReference>
<feature type="transmembrane region" description="Helical" evidence="1">
    <location>
        <begin position="6"/>
        <end position="27"/>
    </location>
</feature>
<gene>
    <name evidence="2" type="ordered locus">Desmer_0782</name>
</gene>
<sequence length="93" mass="10073">MNRLILVLFGIALACIGLTFLLAKLSFKNKITKYLPALLCLLAGLYYLYIANNANNVNGFEDLANLMLSLMLFAGSVGGAVTGLIFDLLKKKS</sequence>
<evidence type="ECO:0000313" key="2">
    <source>
        <dbReference type="EMBL" id="AFQ42814.1"/>
    </source>
</evidence>
<accession>J7IRL4</accession>
<keyword evidence="1" id="KW-0812">Transmembrane</keyword>
<keyword evidence="3" id="KW-1185">Reference proteome</keyword>
<reference evidence="3" key="2">
    <citation type="submission" date="2012-08" db="EMBL/GenBank/DDBJ databases">
        <title>Finished genome of Desulfosporosinus meridiei DSM 13257.</title>
        <authorList>
            <person name="Huntemann M."/>
            <person name="Wei C.-L."/>
            <person name="Han J."/>
            <person name="Detter J.C."/>
            <person name="Han C."/>
            <person name="Davenport K."/>
            <person name="Daligault H."/>
            <person name="Erkkila T."/>
            <person name="Gu W."/>
            <person name="Munk A.C.C."/>
            <person name="Teshima H."/>
            <person name="Xu Y."/>
            <person name="Chain P."/>
            <person name="Tapia R."/>
            <person name="Chen A."/>
            <person name="Krypides N."/>
            <person name="Mavromatis K."/>
            <person name="Markowitz V."/>
            <person name="Szeto E."/>
            <person name="Ivanova N."/>
            <person name="Mikhailova N."/>
            <person name="Ovchinnikova G."/>
            <person name="Pagani I."/>
            <person name="Pati A."/>
            <person name="Goodwin L."/>
            <person name="Peters L."/>
            <person name="Pitluck S."/>
            <person name="Woyke T."/>
            <person name="Pester M."/>
            <person name="Spring S."/>
            <person name="Ollivier B."/>
            <person name="Rattei T."/>
            <person name="Klenk H.-P."/>
            <person name="Wagner M."/>
            <person name="Loy A."/>
        </authorList>
    </citation>
    <scope>NUCLEOTIDE SEQUENCE [LARGE SCALE GENOMIC DNA]</scope>
    <source>
        <strain evidence="3">ATCC BAA-275 / DSM 13257 / NCIMB 13706 / S10</strain>
    </source>
</reference>
<reference evidence="2 3" key="1">
    <citation type="journal article" date="2012" name="J. Bacteriol.">
        <title>Complete genome sequences of Desulfosporosinus orientis DSM765T, Desulfosporosinus youngiae DSM17734T, Desulfosporosinus meridiei DSM13257T, and Desulfosporosinus acidiphilus DSM22704T.</title>
        <authorList>
            <person name="Pester M."/>
            <person name="Brambilla E."/>
            <person name="Alazard D."/>
            <person name="Rattei T."/>
            <person name="Weinmaier T."/>
            <person name="Han J."/>
            <person name="Lucas S."/>
            <person name="Lapidus A."/>
            <person name="Cheng J.F."/>
            <person name="Goodwin L."/>
            <person name="Pitluck S."/>
            <person name="Peters L."/>
            <person name="Ovchinnikova G."/>
            <person name="Teshima H."/>
            <person name="Detter J.C."/>
            <person name="Han C.S."/>
            <person name="Tapia R."/>
            <person name="Land M.L."/>
            <person name="Hauser L."/>
            <person name="Kyrpides N.C."/>
            <person name="Ivanova N.N."/>
            <person name="Pagani I."/>
            <person name="Huntmann M."/>
            <person name="Wei C.L."/>
            <person name="Davenport K.W."/>
            <person name="Daligault H."/>
            <person name="Chain P.S."/>
            <person name="Chen A."/>
            <person name="Mavromatis K."/>
            <person name="Markowitz V."/>
            <person name="Szeto E."/>
            <person name="Mikhailova N."/>
            <person name="Pati A."/>
            <person name="Wagner M."/>
            <person name="Woyke T."/>
            <person name="Ollivier B."/>
            <person name="Klenk H.P."/>
            <person name="Spring S."/>
            <person name="Loy A."/>
        </authorList>
    </citation>
    <scope>NUCLEOTIDE SEQUENCE [LARGE SCALE GENOMIC DNA]</scope>
    <source>
        <strain evidence="3">ATCC BAA-275 / DSM 13257 / NCIMB 13706 / S10</strain>
    </source>
</reference>
<dbReference type="HOGENOM" id="CLU_183593_0_0_9"/>
<keyword evidence="1" id="KW-0472">Membrane</keyword>
<name>J7IRL4_DESMD</name>
<organism evidence="2 3">
    <name type="scientific">Desulfosporosinus meridiei (strain ATCC BAA-275 / DSM 13257 / KCTC 12902 / NCIMB 13706 / S10)</name>
    <dbReference type="NCBI Taxonomy" id="768704"/>
    <lineage>
        <taxon>Bacteria</taxon>
        <taxon>Bacillati</taxon>
        <taxon>Bacillota</taxon>
        <taxon>Clostridia</taxon>
        <taxon>Eubacteriales</taxon>
        <taxon>Desulfitobacteriaceae</taxon>
        <taxon>Desulfosporosinus</taxon>
    </lineage>
</organism>
<proteinExistence type="predicted"/>
<evidence type="ECO:0000313" key="3">
    <source>
        <dbReference type="Proteomes" id="UP000005262"/>
    </source>
</evidence>
<protein>
    <submittedName>
        <fullName evidence="2">Uncharacterized protein</fullName>
    </submittedName>
</protein>
<dbReference type="AlphaFoldDB" id="J7IRL4"/>
<dbReference type="Proteomes" id="UP000005262">
    <property type="component" value="Chromosome"/>
</dbReference>
<dbReference type="RefSeq" id="WP_014901734.1">
    <property type="nucleotide sequence ID" value="NC_018515.1"/>
</dbReference>
<dbReference type="eggNOG" id="ENOG502ZKRX">
    <property type="taxonomic scope" value="Bacteria"/>
</dbReference>
<evidence type="ECO:0000256" key="1">
    <source>
        <dbReference type="SAM" id="Phobius"/>
    </source>
</evidence>
<feature type="transmembrane region" description="Helical" evidence="1">
    <location>
        <begin position="34"/>
        <end position="51"/>
    </location>
</feature>
<dbReference type="KEGG" id="dmi:Desmer_0782"/>
<dbReference type="PROSITE" id="PS51257">
    <property type="entry name" value="PROKAR_LIPOPROTEIN"/>
    <property type="match status" value="1"/>
</dbReference>
<dbReference type="OrthoDB" id="1799235at2"/>
<keyword evidence="1" id="KW-1133">Transmembrane helix</keyword>
<feature type="transmembrane region" description="Helical" evidence="1">
    <location>
        <begin position="63"/>
        <end position="89"/>
    </location>
</feature>